<organism evidence="1 2">
    <name type="scientific">Corchorus olitorius</name>
    <dbReference type="NCBI Taxonomy" id="93759"/>
    <lineage>
        <taxon>Eukaryota</taxon>
        <taxon>Viridiplantae</taxon>
        <taxon>Streptophyta</taxon>
        <taxon>Embryophyta</taxon>
        <taxon>Tracheophyta</taxon>
        <taxon>Spermatophyta</taxon>
        <taxon>Magnoliopsida</taxon>
        <taxon>eudicotyledons</taxon>
        <taxon>Gunneridae</taxon>
        <taxon>Pentapetalae</taxon>
        <taxon>rosids</taxon>
        <taxon>malvids</taxon>
        <taxon>Malvales</taxon>
        <taxon>Malvaceae</taxon>
        <taxon>Grewioideae</taxon>
        <taxon>Apeibeae</taxon>
        <taxon>Corchorus</taxon>
    </lineage>
</organism>
<dbReference type="Proteomes" id="UP000187203">
    <property type="component" value="Unassembled WGS sequence"/>
</dbReference>
<dbReference type="AlphaFoldDB" id="A0A1R3IFF7"/>
<dbReference type="EMBL" id="AWUE01018317">
    <property type="protein sequence ID" value="OMO81322.1"/>
    <property type="molecule type" value="Genomic_DNA"/>
</dbReference>
<evidence type="ECO:0000313" key="2">
    <source>
        <dbReference type="Proteomes" id="UP000187203"/>
    </source>
</evidence>
<accession>A0A1R3IFF7</accession>
<sequence length="40" mass="4471">MATRFGTLKMNSLAISMPELEFMHPEVSNTQLLQIGYSLA</sequence>
<name>A0A1R3IFF7_9ROSI</name>
<comment type="caution">
    <text evidence="1">The sequence shown here is derived from an EMBL/GenBank/DDBJ whole genome shotgun (WGS) entry which is preliminary data.</text>
</comment>
<proteinExistence type="predicted"/>
<protein>
    <submittedName>
        <fullName evidence="1">Uncharacterized protein</fullName>
    </submittedName>
</protein>
<gene>
    <name evidence="1" type="ORF">COLO4_23663</name>
</gene>
<evidence type="ECO:0000313" key="1">
    <source>
        <dbReference type="EMBL" id="OMO81322.1"/>
    </source>
</evidence>
<keyword evidence="2" id="KW-1185">Reference proteome</keyword>
<reference evidence="2" key="1">
    <citation type="submission" date="2013-09" db="EMBL/GenBank/DDBJ databases">
        <title>Corchorus olitorius genome sequencing.</title>
        <authorList>
            <person name="Alam M."/>
            <person name="Haque M.S."/>
            <person name="Islam M.S."/>
            <person name="Emdad E.M."/>
            <person name="Islam M.M."/>
            <person name="Ahmed B."/>
            <person name="Halim A."/>
            <person name="Hossen Q.M.M."/>
            <person name="Hossain M.Z."/>
            <person name="Ahmed R."/>
            <person name="Khan M.M."/>
            <person name="Islam R."/>
            <person name="Rashid M.M."/>
            <person name="Khan S.A."/>
            <person name="Rahman M.S."/>
            <person name="Alam M."/>
            <person name="Yahiya A.S."/>
            <person name="Khan M.S."/>
            <person name="Azam M.S."/>
            <person name="Haque T."/>
            <person name="Lashkar M.Z.H."/>
            <person name="Akhand A.I."/>
            <person name="Morshed G."/>
            <person name="Roy S."/>
            <person name="Uddin K.S."/>
            <person name="Rabeya T."/>
            <person name="Hossain A.S."/>
            <person name="Chowdhury A."/>
            <person name="Snigdha A.R."/>
            <person name="Mortoza M.S."/>
            <person name="Matin S.A."/>
            <person name="Hoque S.M.E."/>
            <person name="Islam M.K."/>
            <person name="Roy D.K."/>
            <person name="Haider R."/>
            <person name="Moosa M.M."/>
            <person name="Elias S.M."/>
            <person name="Hasan A.M."/>
            <person name="Jahan S."/>
            <person name="Shafiuddin M."/>
            <person name="Mahmood N."/>
            <person name="Shommy N.S."/>
        </authorList>
    </citation>
    <scope>NUCLEOTIDE SEQUENCE [LARGE SCALE GENOMIC DNA]</scope>
    <source>
        <strain evidence="2">cv. O-4</strain>
    </source>
</reference>